<dbReference type="Gene3D" id="1.20.120.530">
    <property type="entry name" value="GntR ligand-binding domain-like"/>
    <property type="match status" value="1"/>
</dbReference>
<evidence type="ECO:0000259" key="4">
    <source>
        <dbReference type="PROSITE" id="PS50949"/>
    </source>
</evidence>
<dbReference type="PRINTS" id="PR00035">
    <property type="entry name" value="HTHGNTR"/>
</dbReference>
<proteinExistence type="predicted"/>
<dbReference type="AlphaFoldDB" id="A0A1D8GHN8"/>
<dbReference type="InterPro" id="IPR036390">
    <property type="entry name" value="WH_DNA-bd_sf"/>
</dbReference>
<dbReference type="RefSeq" id="WP_069977143.1">
    <property type="nucleotide sequence ID" value="NZ_CP017269.1"/>
</dbReference>
<dbReference type="KEGG" id="gfe:Gferi_13005"/>
<keyword evidence="1" id="KW-0805">Transcription regulation</keyword>
<dbReference type="Proteomes" id="UP000095743">
    <property type="component" value="Chromosome"/>
</dbReference>
<dbReference type="InterPro" id="IPR008920">
    <property type="entry name" value="TF_FadR/GntR_C"/>
</dbReference>
<evidence type="ECO:0000256" key="1">
    <source>
        <dbReference type="ARBA" id="ARBA00023015"/>
    </source>
</evidence>
<dbReference type="PANTHER" id="PTHR43537">
    <property type="entry name" value="TRANSCRIPTIONAL REGULATOR, GNTR FAMILY"/>
    <property type="match status" value="1"/>
</dbReference>
<protein>
    <submittedName>
        <fullName evidence="5">GntR family transcriptional regulator</fullName>
    </submittedName>
</protein>
<dbReference type="SUPFAM" id="SSF48008">
    <property type="entry name" value="GntR ligand-binding domain-like"/>
    <property type="match status" value="1"/>
</dbReference>
<dbReference type="Pfam" id="PF07729">
    <property type="entry name" value="FCD"/>
    <property type="match status" value="1"/>
</dbReference>
<evidence type="ECO:0000313" key="5">
    <source>
        <dbReference type="EMBL" id="AOT70419.1"/>
    </source>
</evidence>
<dbReference type="PANTHER" id="PTHR43537:SF24">
    <property type="entry name" value="GLUCONATE OPERON TRANSCRIPTIONAL REPRESSOR"/>
    <property type="match status" value="1"/>
</dbReference>
<name>A0A1D8GHN8_9FIRM</name>
<reference evidence="5 6" key="1">
    <citation type="submission" date="2016-09" db="EMBL/GenBank/DDBJ databases">
        <title>Genomic analysis reveals versatility of anaerobic energy metabolism of Geosporobacter ferrireducens IRF9 of phylum Firmicutes.</title>
        <authorList>
            <person name="Kim S.-J."/>
        </authorList>
    </citation>
    <scope>NUCLEOTIDE SEQUENCE [LARGE SCALE GENOMIC DNA]</scope>
    <source>
        <strain evidence="5 6">IRF9</strain>
    </source>
</reference>
<dbReference type="SMART" id="SM00345">
    <property type="entry name" value="HTH_GNTR"/>
    <property type="match status" value="1"/>
</dbReference>
<gene>
    <name evidence="5" type="ORF">Gferi_13005</name>
</gene>
<dbReference type="CDD" id="cd07377">
    <property type="entry name" value="WHTH_GntR"/>
    <property type="match status" value="1"/>
</dbReference>
<evidence type="ECO:0000256" key="2">
    <source>
        <dbReference type="ARBA" id="ARBA00023125"/>
    </source>
</evidence>
<dbReference type="PROSITE" id="PS50949">
    <property type="entry name" value="HTH_GNTR"/>
    <property type="match status" value="1"/>
</dbReference>
<dbReference type="OrthoDB" id="9781630at2"/>
<dbReference type="SMART" id="SM00895">
    <property type="entry name" value="FCD"/>
    <property type="match status" value="1"/>
</dbReference>
<keyword evidence="3" id="KW-0804">Transcription</keyword>
<accession>A0A1D8GHN8</accession>
<dbReference type="STRING" id="1424294.Gferi_13005"/>
<dbReference type="InterPro" id="IPR036388">
    <property type="entry name" value="WH-like_DNA-bd_sf"/>
</dbReference>
<dbReference type="InterPro" id="IPR000524">
    <property type="entry name" value="Tscrpt_reg_HTH_GntR"/>
</dbReference>
<dbReference type="SUPFAM" id="SSF46785">
    <property type="entry name" value="Winged helix' DNA-binding domain"/>
    <property type="match status" value="1"/>
</dbReference>
<dbReference type="Gene3D" id="1.10.10.10">
    <property type="entry name" value="Winged helix-like DNA-binding domain superfamily/Winged helix DNA-binding domain"/>
    <property type="match status" value="1"/>
</dbReference>
<dbReference type="InterPro" id="IPR011711">
    <property type="entry name" value="GntR_C"/>
</dbReference>
<dbReference type="GO" id="GO:0003677">
    <property type="term" value="F:DNA binding"/>
    <property type="evidence" value="ECO:0007669"/>
    <property type="project" value="UniProtKB-KW"/>
</dbReference>
<dbReference type="EMBL" id="CP017269">
    <property type="protein sequence ID" value="AOT70419.1"/>
    <property type="molecule type" value="Genomic_DNA"/>
</dbReference>
<evidence type="ECO:0000256" key="3">
    <source>
        <dbReference type="ARBA" id="ARBA00023163"/>
    </source>
</evidence>
<keyword evidence="2" id="KW-0238">DNA-binding</keyword>
<sequence>MGRDLLNDDQAGRLSLTSKIFNILRDDILNEKYKEGEKLIEAKLAEELGVSRTPVREALKQLELDGIVENIPNRGVIVKGITKQDIQDIFTIRIAIEGIAASWAAERITDEEIQNLKEIFELMEFYAYKNDLEKVAEFNTRFHEAIYRATKSRYLEQVLRDFQYYMKKTRKKSLQVEGRVEHALQEHREVLEAFIARDKERAQKTLSEHVNNSKKNVERLLSK</sequence>
<dbReference type="GO" id="GO:0003700">
    <property type="term" value="F:DNA-binding transcription factor activity"/>
    <property type="evidence" value="ECO:0007669"/>
    <property type="project" value="InterPro"/>
</dbReference>
<organism evidence="5 6">
    <name type="scientific">Geosporobacter ferrireducens</name>
    <dbReference type="NCBI Taxonomy" id="1424294"/>
    <lineage>
        <taxon>Bacteria</taxon>
        <taxon>Bacillati</taxon>
        <taxon>Bacillota</taxon>
        <taxon>Clostridia</taxon>
        <taxon>Peptostreptococcales</taxon>
        <taxon>Thermotaleaceae</taxon>
        <taxon>Geosporobacter</taxon>
    </lineage>
</organism>
<evidence type="ECO:0000313" key="6">
    <source>
        <dbReference type="Proteomes" id="UP000095743"/>
    </source>
</evidence>
<feature type="domain" description="HTH gntR-type" evidence="4">
    <location>
        <begin position="14"/>
        <end position="81"/>
    </location>
</feature>
<dbReference type="Pfam" id="PF00392">
    <property type="entry name" value="GntR"/>
    <property type="match status" value="1"/>
</dbReference>
<keyword evidence="6" id="KW-1185">Reference proteome</keyword>